<proteinExistence type="predicted"/>
<sequence length="25" mass="2816">VLVCILGQFCQGNLSRVIYFSITKN</sequence>
<dbReference type="Proteomes" id="UP000003477">
    <property type="component" value="Unassembled WGS sequence"/>
</dbReference>
<evidence type="ECO:0000313" key="1">
    <source>
        <dbReference type="EMBL" id="EHJ13284.1"/>
    </source>
</evidence>
<evidence type="ECO:0000313" key="2">
    <source>
        <dbReference type="Proteomes" id="UP000003477"/>
    </source>
</evidence>
<feature type="non-terminal residue" evidence="1">
    <location>
        <position position="1"/>
    </location>
</feature>
<accession>G5J3E7</accession>
<name>G5J3E7_CROWT</name>
<gene>
    <name evidence="1" type="ORF">CWATWH0003_2023b3</name>
</gene>
<reference evidence="1 2" key="1">
    <citation type="journal article" date="2011" name="Front. Microbiol.">
        <title>Two Strains of Crocosphaera watsonii with Highly Conserved Genomes are Distinguished by Strain-Specific Features.</title>
        <authorList>
            <person name="Bench S.R."/>
            <person name="Ilikchyan I.N."/>
            <person name="Tripp H.J."/>
            <person name="Zehr J.P."/>
        </authorList>
    </citation>
    <scope>NUCLEOTIDE SEQUENCE [LARGE SCALE GENOMIC DNA]</scope>
    <source>
        <strain evidence="1 2">WH 0003</strain>
    </source>
</reference>
<protein>
    <submittedName>
        <fullName evidence="1">Uncharacterized protein</fullName>
    </submittedName>
</protein>
<organism evidence="1 2">
    <name type="scientific">Crocosphaera watsonii WH 0003</name>
    <dbReference type="NCBI Taxonomy" id="423471"/>
    <lineage>
        <taxon>Bacteria</taxon>
        <taxon>Bacillati</taxon>
        <taxon>Cyanobacteriota</taxon>
        <taxon>Cyanophyceae</taxon>
        <taxon>Oscillatoriophycideae</taxon>
        <taxon>Chroococcales</taxon>
        <taxon>Aphanothecaceae</taxon>
        <taxon>Crocosphaera</taxon>
    </lineage>
</organism>
<dbReference type="AlphaFoldDB" id="G5J3E7"/>
<dbReference type="EMBL" id="AESD01000312">
    <property type="protein sequence ID" value="EHJ13284.1"/>
    <property type="molecule type" value="Genomic_DNA"/>
</dbReference>
<comment type="caution">
    <text evidence="1">The sequence shown here is derived from an EMBL/GenBank/DDBJ whole genome shotgun (WGS) entry which is preliminary data.</text>
</comment>